<reference evidence="2" key="1">
    <citation type="submission" date="2020-02" db="EMBL/GenBank/DDBJ databases">
        <authorList>
            <person name="Meier V. D."/>
        </authorList>
    </citation>
    <scope>NUCLEOTIDE SEQUENCE</scope>
    <source>
        <strain evidence="2">AVDCRST_MAG32</strain>
    </source>
</reference>
<feature type="non-terminal residue" evidence="2">
    <location>
        <position position="1"/>
    </location>
</feature>
<dbReference type="EMBL" id="CADCUM010000033">
    <property type="protein sequence ID" value="CAA9371961.1"/>
    <property type="molecule type" value="Genomic_DNA"/>
</dbReference>
<dbReference type="AlphaFoldDB" id="A0A6J4MZI0"/>
<feature type="compositionally biased region" description="Basic residues" evidence="1">
    <location>
        <begin position="125"/>
        <end position="134"/>
    </location>
</feature>
<feature type="non-terminal residue" evidence="2">
    <location>
        <position position="180"/>
    </location>
</feature>
<organism evidence="2">
    <name type="scientific">uncultured Nocardioides sp</name>
    <dbReference type="NCBI Taxonomy" id="198441"/>
    <lineage>
        <taxon>Bacteria</taxon>
        <taxon>Bacillati</taxon>
        <taxon>Actinomycetota</taxon>
        <taxon>Actinomycetes</taxon>
        <taxon>Propionibacteriales</taxon>
        <taxon>Nocardioidaceae</taxon>
        <taxon>Nocardioides</taxon>
        <taxon>environmental samples</taxon>
    </lineage>
</organism>
<feature type="compositionally biased region" description="Low complexity" evidence="1">
    <location>
        <begin position="62"/>
        <end position="74"/>
    </location>
</feature>
<sequence length="180" mass="18762">DGTGGLHGPRRPGRPGTGRRAGGLQAQRRLEHGARGRGDRLRPLPVHGGAPHRAARGRARRGMGAPSRGPGPARLVDDRPGARLPGAALVVHHQPGPPLEHPGDHRPGHAPGAVGPLPLAQAPQLRRRGGRGHRPAPGARRLDHGARLLRGQRLPAAGPHPHRGRRPGGAPRARRGAPCV</sequence>
<accession>A0A6J4MZI0</accession>
<feature type="compositionally biased region" description="Low complexity" evidence="1">
    <location>
        <begin position="168"/>
        <end position="180"/>
    </location>
</feature>
<proteinExistence type="predicted"/>
<evidence type="ECO:0000313" key="2">
    <source>
        <dbReference type="EMBL" id="CAA9371961.1"/>
    </source>
</evidence>
<feature type="compositionally biased region" description="Basic and acidic residues" evidence="1">
    <location>
        <begin position="28"/>
        <end position="42"/>
    </location>
</feature>
<name>A0A6J4MZI0_9ACTN</name>
<protein>
    <submittedName>
        <fullName evidence="2">Uncharacterized protein</fullName>
    </submittedName>
</protein>
<gene>
    <name evidence="2" type="ORF">AVDCRST_MAG32-783</name>
</gene>
<evidence type="ECO:0000256" key="1">
    <source>
        <dbReference type="SAM" id="MobiDB-lite"/>
    </source>
</evidence>
<feature type="region of interest" description="Disordered" evidence="1">
    <location>
        <begin position="1"/>
        <end position="180"/>
    </location>
</feature>